<accession>A0A813UKA7</accession>
<sequence>MKFISFIASTMLIALISQQSTMGLPLNTTVEEETCSKGFELIDGHCKPIKSELHENIESASIPVEIVPVMSEKVVPKTSTPELVGACSDGMEHDEHGMCQEIKSKLHETNVESTSMPFEIPTILDETVYKKDTPRRDGGCPDGWEHGEHGICQEIKSKSHEENVESTSTPFDIPTIRYNNVVAKEDKPELSGACPEGMEHGEHGICHDIKSASTPVYITATPYETVVVKEERKLPIYGGCPNGMEHGEHGICQEIKSHDMIKATTELTDDAVKLTDDTVKPKEDVVEPKEHIVNPKDKLFKPTKNSIKVTDDTLEKKDDVKPKEDIVEPKEDVVEPKEHI</sequence>
<evidence type="ECO:0000313" key="4">
    <source>
        <dbReference type="Proteomes" id="UP000663860"/>
    </source>
</evidence>
<dbReference type="EMBL" id="CAJNOE010000056">
    <property type="protein sequence ID" value="CAF0827856.1"/>
    <property type="molecule type" value="Genomic_DNA"/>
</dbReference>
<feature type="signal peptide" evidence="2">
    <location>
        <begin position="1"/>
        <end position="23"/>
    </location>
</feature>
<reference evidence="3" key="1">
    <citation type="submission" date="2021-02" db="EMBL/GenBank/DDBJ databases">
        <authorList>
            <person name="Nowell W R."/>
        </authorList>
    </citation>
    <scope>NUCLEOTIDE SEQUENCE</scope>
</reference>
<name>A0A813UKA7_9BILA</name>
<feature type="region of interest" description="Disordered" evidence="1">
    <location>
        <begin position="313"/>
        <end position="340"/>
    </location>
</feature>
<protein>
    <submittedName>
        <fullName evidence="3">Uncharacterized protein</fullName>
    </submittedName>
</protein>
<evidence type="ECO:0000313" key="3">
    <source>
        <dbReference type="EMBL" id="CAF0827856.1"/>
    </source>
</evidence>
<dbReference type="AlphaFoldDB" id="A0A813UKA7"/>
<organism evidence="3 4">
    <name type="scientific">Adineta steineri</name>
    <dbReference type="NCBI Taxonomy" id="433720"/>
    <lineage>
        <taxon>Eukaryota</taxon>
        <taxon>Metazoa</taxon>
        <taxon>Spiralia</taxon>
        <taxon>Gnathifera</taxon>
        <taxon>Rotifera</taxon>
        <taxon>Eurotatoria</taxon>
        <taxon>Bdelloidea</taxon>
        <taxon>Adinetida</taxon>
        <taxon>Adinetidae</taxon>
        <taxon>Adineta</taxon>
    </lineage>
</organism>
<evidence type="ECO:0000256" key="1">
    <source>
        <dbReference type="SAM" id="MobiDB-lite"/>
    </source>
</evidence>
<gene>
    <name evidence="3" type="ORF">IZO911_LOCUS8365</name>
</gene>
<comment type="caution">
    <text evidence="3">The sequence shown here is derived from an EMBL/GenBank/DDBJ whole genome shotgun (WGS) entry which is preliminary data.</text>
</comment>
<proteinExistence type="predicted"/>
<keyword evidence="2" id="KW-0732">Signal</keyword>
<dbReference type="Proteomes" id="UP000663860">
    <property type="component" value="Unassembled WGS sequence"/>
</dbReference>
<evidence type="ECO:0000256" key="2">
    <source>
        <dbReference type="SAM" id="SignalP"/>
    </source>
</evidence>
<feature type="chain" id="PRO_5032389209" evidence="2">
    <location>
        <begin position="24"/>
        <end position="340"/>
    </location>
</feature>